<reference evidence="2 3" key="1">
    <citation type="submission" date="2018-06" db="EMBL/GenBank/DDBJ databases">
        <authorList>
            <consortium name="Pathogen Informatics"/>
            <person name="Doyle S."/>
        </authorList>
    </citation>
    <scope>NUCLEOTIDE SEQUENCE [LARGE SCALE GENOMIC DNA]</scope>
    <source>
        <strain evidence="2 3">NCTC1934</strain>
    </source>
</reference>
<sequence>MSPSHWRSLDTGRTSGQSHQFNEHGEIQAPDGVITGFGMEPGAGRVEAWIVTQYDDGSERELEHISGRASFTLG</sequence>
<evidence type="ECO:0000313" key="2">
    <source>
        <dbReference type="EMBL" id="SUD47938.1"/>
    </source>
</evidence>
<keyword evidence="3" id="KW-1185">Reference proteome</keyword>
<feature type="compositionally biased region" description="Polar residues" evidence="1">
    <location>
        <begin position="1"/>
        <end position="20"/>
    </location>
</feature>
<dbReference type="OrthoDB" id="4549231at2"/>
<dbReference type="RefSeq" id="WP_039812009.1">
    <property type="nucleotide sequence ID" value="NZ_UGRY01000004.1"/>
</dbReference>
<feature type="region of interest" description="Disordered" evidence="1">
    <location>
        <begin position="1"/>
        <end position="39"/>
    </location>
</feature>
<accession>A0A379JHE3</accession>
<proteinExistence type="predicted"/>
<dbReference type="STRING" id="1406858.GCA_000710895_03918"/>
<organism evidence="2 3">
    <name type="scientific">Nocardia otitidiscaviarum</name>
    <dbReference type="NCBI Taxonomy" id="1823"/>
    <lineage>
        <taxon>Bacteria</taxon>
        <taxon>Bacillati</taxon>
        <taxon>Actinomycetota</taxon>
        <taxon>Actinomycetes</taxon>
        <taxon>Mycobacteriales</taxon>
        <taxon>Nocardiaceae</taxon>
        <taxon>Nocardia</taxon>
    </lineage>
</organism>
<evidence type="ECO:0000313" key="3">
    <source>
        <dbReference type="Proteomes" id="UP000255467"/>
    </source>
</evidence>
<gene>
    <name evidence="2" type="ORF">NCTC1934_05264</name>
</gene>
<evidence type="ECO:0000256" key="1">
    <source>
        <dbReference type="SAM" id="MobiDB-lite"/>
    </source>
</evidence>
<dbReference type="Proteomes" id="UP000255467">
    <property type="component" value="Unassembled WGS sequence"/>
</dbReference>
<name>A0A379JHE3_9NOCA</name>
<dbReference type="EMBL" id="UGRY01000004">
    <property type="protein sequence ID" value="SUD47938.1"/>
    <property type="molecule type" value="Genomic_DNA"/>
</dbReference>
<protein>
    <submittedName>
        <fullName evidence="2">Uncharacterized protein</fullName>
    </submittedName>
</protein>
<dbReference type="AlphaFoldDB" id="A0A379JHE3"/>